<accession>A0ABS2ES45</accession>
<evidence type="ECO:0000259" key="1">
    <source>
        <dbReference type="Pfam" id="PF04542"/>
    </source>
</evidence>
<dbReference type="InterPro" id="IPR013325">
    <property type="entry name" value="RNA_pol_sigma_r2"/>
</dbReference>
<dbReference type="Pfam" id="PF04542">
    <property type="entry name" value="Sigma70_r2"/>
    <property type="match status" value="1"/>
</dbReference>
<proteinExistence type="predicted"/>
<comment type="caution">
    <text evidence="2">The sequence shown here is derived from an EMBL/GenBank/DDBJ whole genome shotgun (WGS) entry which is preliminary data.</text>
</comment>
<dbReference type="InterPro" id="IPR014284">
    <property type="entry name" value="RNA_pol_sigma-70_dom"/>
</dbReference>
<protein>
    <submittedName>
        <fullName evidence="2">Sigma-70 family RNA polymerase sigma factor</fullName>
    </submittedName>
</protein>
<keyword evidence="3" id="KW-1185">Reference proteome</keyword>
<evidence type="ECO:0000313" key="3">
    <source>
        <dbReference type="Proteomes" id="UP000703295"/>
    </source>
</evidence>
<reference evidence="2 3" key="1">
    <citation type="journal article" date="2021" name="Sci. Rep.">
        <title>The distribution of antibiotic resistance genes in chicken gut microbiota commensals.</title>
        <authorList>
            <person name="Juricova H."/>
            <person name="Matiasovicova J."/>
            <person name="Kubasova T."/>
            <person name="Cejkova D."/>
            <person name="Rychlik I."/>
        </authorList>
    </citation>
    <scope>NUCLEOTIDE SEQUENCE [LARGE SCALE GENOMIC DNA]</scope>
    <source>
        <strain evidence="2 3">An801</strain>
    </source>
</reference>
<dbReference type="EMBL" id="JACJJW010000003">
    <property type="protein sequence ID" value="MBM6757486.1"/>
    <property type="molecule type" value="Genomic_DNA"/>
</dbReference>
<dbReference type="Gene3D" id="1.10.1740.10">
    <property type="match status" value="1"/>
</dbReference>
<gene>
    <name evidence="2" type="ORF">H6A31_02050</name>
</gene>
<dbReference type="Proteomes" id="UP000703295">
    <property type="component" value="Unassembled WGS sequence"/>
</dbReference>
<evidence type="ECO:0000313" key="2">
    <source>
        <dbReference type="EMBL" id="MBM6757486.1"/>
    </source>
</evidence>
<sequence length="200" mass="23538">MKNHTHFSGSGEDISEESSEEERRRKILFRQCMHIVETYVSSHVRNSDDVSNLQQEALLRICEAFSLSHYDERGHFESWALTVTMNVVRDFYRRKQRSPVMVSSDKDLIILIETEVSQSSNPLLLEAYYEKEEKAVLELSLDDQSLIHDIIYYKMSFRQAGEKRGISKSACFKHYQRILVELRRKFIDEGMDLKSFDDNL</sequence>
<dbReference type="NCBIfam" id="TIGR02937">
    <property type="entry name" value="sigma70-ECF"/>
    <property type="match status" value="1"/>
</dbReference>
<name>A0ABS2ES45_9BACE</name>
<dbReference type="SUPFAM" id="SSF88946">
    <property type="entry name" value="Sigma2 domain of RNA polymerase sigma factors"/>
    <property type="match status" value="1"/>
</dbReference>
<organism evidence="2 3">
    <name type="scientific">Bacteroides mediterraneensis</name>
    <dbReference type="NCBI Taxonomy" id="1841856"/>
    <lineage>
        <taxon>Bacteria</taxon>
        <taxon>Pseudomonadati</taxon>
        <taxon>Bacteroidota</taxon>
        <taxon>Bacteroidia</taxon>
        <taxon>Bacteroidales</taxon>
        <taxon>Bacteroidaceae</taxon>
        <taxon>Bacteroides</taxon>
    </lineage>
</organism>
<feature type="domain" description="RNA polymerase sigma-70 region 2" evidence="1">
    <location>
        <begin position="28"/>
        <end position="97"/>
    </location>
</feature>
<dbReference type="InterPro" id="IPR007627">
    <property type="entry name" value="RNA_pol_sigma70_r2"/>
</dbReference>